<reference evidence="8" key="1">
    <citation type="submission" date="2002-07" db="EMBL/GenBank/DDBJ databases">
        <authorList>
            <person name="Stapleton M."/>
            <person name="Brokstein P."/>
            <person name="Hong L."/>
            <person name="Agbayani A."/>
            <person name="Carlson J."/>
            <person name="Champe M."/>
            <person name="Chavez C."/>
            <person name="Dorsett V."/>
            <person name="Dresnek D."/>
            <person name="Farfan D."/>
            <person name="Frise E."/>
            <person name="George R."/>
            <person name="Gonzalez M."/>
            <person name="Guarin H."/>
            <person name="Kronmiller B."/>
            <person name="Li P."/>
            <person name="Liao G."/>
            <person name="Miranda A."/>
            <person name="Mungall C.J."/>
            <person name="Nunoo J."/>
            <person name="Pacleb J."/>
            <person name="Paragas V."/>
            <person name="Park S."/>
            <person name="Patel S."/>
            <person name="Phouanenavong S."/>
            <person name="Wan K."/>
            <person name="Yu C."/>
            <person name="Lewis S.E."/>
            <person name="Rubin G.M."/>
            <person name="Celniker S."/>
        </authorList>
    </citation>
    <scope>NUCLEOTIDE SEQUENCE</scope>
    <source>
        <strain evidence="8">Berkeley</strain>
    </source>
</reference>
<dbReference type="InterPro" id="IPR001254">
    <property type="entry name" value="Trypsin_dom"/>
</dbReference>
<dbReference type="AlphaFoldDB" id="Q8MQM9"/>
<sequence>VENASRLLKVIQSELRIDPAEIVGVIRIPNKFPASVCAVYCLAGSLLNCVNECGFPIPIPIVAMNVEQVLLISLALISLAPAILSIRTCGSHEVCVSKKKCDESDDSGKGKLVKRILDNSCGRDLECCDREQLENFEAYQAEIEYRNQRRKNIWASSDNPLEGEPKPNLVGAKEDEPGYKSCGVKRECVPRHLCSTGVVNEDGRYIIKPRINEESNFGCRVVEECCPLGDQIEEGRNPIQRNVKDFLLKGCGYSNPKGLYYQLDGYNNGESVFAEFPWMVALMDMEGNFVCGGTLIHPQLVLTSAHNVFNRSEDSLLVRAGDWDLNSQTELHPYQMRAISELHRHENFNNLTLYNDIALVVLERPFQVAPHIQPICLPPPETPQMEAELRSASCLATGWGLRYSTSRTMENLLKRIELPAVDHESCQRLLRHTVLGRRYNLHPSFTCAGGVKGKDTCMGDGGSPLFCTLPGQKDRYQLVGLVSWGIECAEKDVPAAYTNVAYLRNWIDEQVTKSGFPLIEGF</sequence>
<dbReference type="InterPro" id="IPR009003">
    <property type="entry name" value="Peptidase_S1_PA"/>
</dbReference>
<evidence type="ECO:0000259" key="7">
    <source>
        <dbReference type="PROSITE" id="PS50240"/>
    </source>
</evidence>
<dbReference type="CDD" id="cd00190">
    <property type="entry name" value="Tryp_SPc"/>
    <property type="match status" value="1"/>
</dbReference>
<comment type="subcellular location">
    <subcellularLocation>
        <location evidence="1">Secreted</location>
    </subcellularLocation>
</comment>
<dbReference type="InterPro" id="IPR041515">
    <property type="entry name" value="PPAF-2-like_Clip"/>
</dbReference>
<gene>
    <name evidence="8 9" type="ORF">CG8738</name>
</gene>
<dbReference type="OrthoDB" id="6261922at2759"/>
<dbReference type="GO" id="GO:0005576">
    <property type="term" value="C:extracellular region"/>
    <property type="evidence" value="ECO:0007669"/>
    <property type="project" value="UniProtKB-SubCell"/>
</dbReference>
<dbReference type="PROSITE" id="PS50240">
    <property type="entry name" value="TRYPSIN_DOM"/>
    <property type="match status" value="1"/>
</dbReference>
<evidence type="ECO:0000256" key="1">
    <source>
        <dbReference type="ARBA" id="ARBA00004613"/>
    </source>
</evidence>
<dbReference type="HOGENOM" id="CLU_006842_0_3_1"/>
<feature type="domain" description="Peptidase S1" evidence="7">
    <location>
        <begin position="262"/>
        <end position="512"/>
    </location>
</feature>
<dbReference type="GO" id="GO:0006508">
    <property type="term" value="P:proteolysis"/>
    <property type="evidence" value="ECO:0007669"/>
    <property type="project" value="InterPro"/>
</dbReference>
<dbReference type="EMBL" id="AY128488">
    <property type="protein sequence ID" value="AAM75081.1"/>
    <property type="molecule type" value="mRNA"/>
</dbReference>
<keyword evidence="3" id="KW-1015">Disulfide bond</keyword>
<evidence type="ECO:0000313" key="9">
    <source>
        <dbReference type="FlyBase" id="FBgn0033321"/>
    </source>
</evidence>
<dbReference type="InterPro" id="IPR051487">
    <property type="entry name" value="Ser/Thr_Proteases_Immune/Dev"/>
</dbReference>
<protein>
    <recommendedName>
        <fullName evidence="5">Phenoloxidase-activating factor 2</fullName>
    </recommendedName>
    <alternativeName>
        <fullName evidence="6">Prophenoloxidase-activating factor II</fullName>
    </alternativeName>
</protein>
<dbReference type="PANTHER" id="PTHR24256">
    <property type="entry name" value="TRYPTASE-RELATED"/>
    <property type="match status" value="1"/>
</dbReference>
<evidence type="ECO:0000313" key="8">
    <source>
        <dbReference type="EMBL" id="AAM75081.1"/>
    </source>
</evidence>
<dbReference type="InterPro" id="IPR043504">
    <property type="entry name" value="Peptidase_S1_PA_chymotrypsin"/>
</dbReference>
<evidence type="ECO:0000256" key="5">
    <source>
        <dbReference type="ARBA" id="ARBA00068096"/>
    </source>
</evidence>
<accession>Q8MQM9</accession>
<evidence type="ECO:0000256" key="6">
    <source>
        <dbReference type="ARBA" id="ARBA00076468"/>
    </source>
</evidence>
<proteinExistence type="evidence at transcript level"/>
<keyword evidence="2" id="KW-0964">Secreted</keyword>
<dbReference type="Pfam" id="PF00089">
    <property type="entry name" value="Trypsin"/>
    <property type="match status" value="1"/>
</dbReference>
<dbReference type="Gene3D" id="2.40.10.10">
    <property type="entry name" value="Trypsin-like serine proteases"/>
    <property type="match status" value="1"/>
</dbReference>
<feature type="non-terminal residue" evidence="8">
    <location>
        <position position="1"/>
    </location>
</feature>
<dbReference type="ExpressionAtlas" id="Q8MQM9">
    <property type="expression patterns" value="baseline and differential"/>
</dbReference>
<dbReference type="Bgee" id="FBgn0033321">
    <property type="expression patterns" value="Expressed in second segment of antenna (Drosophila) and 40 other cell types or tissues"/>
</dbReference>
<evidence type="ECO:0000256" key="3">
    <source>
        <dbReference type="ARBA" id="ARBA00023157"/>
    </source>
</evidence>
<dbReference type="FunFam" id="2.40.10.10:FF:000038">
    <property type="entry name" value="Serine protease"/>
    <property type="match status" value="1"/>
</dbReference>
<dbReference type="MEROPS" id="S01.936"/>
<dbReference type="FlyBase" id="FBgn0033321">
    <property type="gene designation" value="CG8738"/>
</dbReference>
<name>Q8MQM9_DROME</name>
<evidence type="ECO:0000256" key="4">
    <source>
        <dbReference type="ARBA" id="ARBA00024195"/>
    </source>
</evidence>
<dbReference type="Pfam" id="PF18322">
    <property type="entry name" value="CLIP_1"/>
    <property type="match status" value="1"/>
</dbReference>
<dbReference type="PhylomeDB" id="Q8MQM9"/>
<comment type="similarity">
    <text evidence="4">Belongs to the peptidase S1 family. CLIP subfamily.</text>
</comment>
<dbReference type="SUPFAM" id="SSF50494">
    <property type="entry name" value="Trypsin-like serine proteases"/>
    <property type="match status" value="1"/>
</dbReference>
<organism evidence="8">
    <name type="scientific">Drosophila melanogaster</name>
    <name type="common">Fruit fly</name>
    <dbReference type="NCBI Taxonomy" id="7227"/>
    <lineage>
        <taxon>Eukaryota</taxon>
        <taxon>Metazoa</taxon>
        <taxon>Ecdysozoa</taxon>
        <taxon>Arthropoda</taxon>
        <taxon>Hexapoda</taxon>
        <taxon>Insecta</taxon>
        <taxon>Pterygota</taxon>
        <taxon>Neoptera</taxon>
        <taxon>Endopterygota</taxon>
        <taxon>Diptera</taxon>
        <taxon>Brachycera</taxon>
        <taxon>Muscomorpha</taxon>
        <taxon>Ephydroidea</taxon>
        <taxon>Drosophilidae</taxon>
        <taxon>Drosophila</taxon>
        <taxon>Sophophora</taxon>
    </lineage>
</organism>
<dbReference type="PRINTS" id="PR00722">
    <property type="entry name" value="CHYMOTRYPSIN"/>
</dbReference>
<dbReference type="VEuPathDB" id="VectorBase:FBgn0033321"/>
<dbReference type="SMART" id="SM00020">
    <property type="entry name" value="Tryp_SPc"/>
    <property type="match status" value="1"/>
</dbReference>
<evidence type="ECO:0000256" key="2">
    <source>
        <dbReference type="ARBA" id="ARBA00022525"/>
    </source>
</evidence>
<dbReference type="InterPro" id="IPR001314">
    <property type="entry name" value="Peptidase_S1A"/>
</dbReference>
<dbReference type="AGR" id="FB:FBgn0033321"/>